<dbReference type="AlphaFoldDB" id="A0A6L5YPX2"/>
<dbReference type="EMBL" id="VUNI01000006">
    <property type="protein sequence ID" value="MST74415.1"/>
    <property type="molecule type" value="Genomic_DNA"/>
</dbReference>
<evidence type="ECO:0000313" key="2">
    <source>
        <dbReference type="EMBL" id="MST74415.1"/>
    </source>
</evidence>
<dbReference type="SUPFAM" id="SSF109604">
    <property type="entry name" value="HD-domain/PDEase-like"/>
    <property type="match status" value="1"/>
</dbReference>
<dbReference type="Proteomes" id="UP000474024">
    <property type="component" value="Unassembled WGS sequence"/>
</dbReference>
<evidence type="ECO:0000259" key="1">
    <source>
        <dbReference type="PROSITE" id="PS51831"/>
    </source>
</evidence>
<dbReference type="Gene3D" id="1.10.3210.10">
    <property type="entry name" value="Hypothetical protein af1432"/>
    <property type="match status" value="1"/>
</dbReference>
<reference evidence="2 3" key="1">
    <citation type="submission" date="2019-08" db="EMBL/GenBank/DDBJ databases">
        <title>In-depth cultivation of the pig gut microbiome towards novel bacterial diversity and tailored functional studies.</title>
        <authorList>
            <person name="Wylensek D."/>
            <person name="Hitch T.C.A."/>
            <person name="Clavel T."/>
        </authorList>
    </citation>
    <scope>NUCLEOTIDE SEQUENCE [LARGE SCALE GENOMIC DNA]</scope>
    <source>
        <strain evidence="2 3">MUC/MUC-530-WT-4D</strain>
    </source>
</reference>
<keyword evidence="3" id="KW-1185">Reference proteome</keyword>
<protein>
    <submittedName>
        <fullName evidence="2">HD domain-containing protein</fullName>
    </submittedName>
</protein>
<dbReference type="PROSITE" id="PS51831">
    <property type="entry name" value="HD"/>
    <property type="match status" value="1"/>
</dbReference>
<name>A0A6L5YPX2_9FIRM</name>
<gene>
    <name evidence="2" type="ORF">FYJ75_05105</name>
</gene>
<dbReference type="Pfam" id="PF01966">
    <property type="entry name" value="HD"/>
    <property type="match status" value="1"/>
</dbReference>
<feature type="domain" description="HD" evidence="1">
    <location>
        <begin position="59"/>
        <end position="165"/>
    </location>
</feature>
<evidence type="ECO:0000313" key="3">
    <source>
        <dbReference type="Proteomes" id="UP000474024"/>
    </source>
</evidence>
<organism evidence="2 3">
    <name type="scientific">Roseburia porci</name>
    <dbReference type="NCBI Taxonomy" id="2605790"/>
    <lineage>
        <taxon>Bacteria</taxon>
        <taxon>Bacillati</taxon>
        <taxon>Bacillota</taxon>
        <taxon>Clostridia</taxon>
        <taxon>Lachnospirales</taxon>
        <taxon>Lachnospiraceae</taxon>
        <taxon>Roseburia</taxon>
    </lineage>
</organism>
<proteinExistence type="predicted"/>
<dbReference type="InterPro" id="IPR006674">
    <property type="entry name" value="HD_domain"/>
</dbReference>
<sequence>MRSTDVKGNQSDKEDVTLNKQIKNRHDIRKLLDDTILQLERNTRFLETKQYLQHGKMSVYEHCIRVAEKSCDIAWKMRLDVDYTILIRGALLHDYFLYDWHKKDSSHRLHGFFYPGKAYENAKRDVALTEIEEDIIKHHMFPLTVIPPKSKEAWIVCIADKICASEETLKRK</sequence>
<accession>A0A6L5YPX2</accession>
<comment type="caution">
    <text evidence="2">The sequence shown here is derived from an EMBL/GenBank/DDBJ whole genome shotgun (WGS) entry which is preliminary data.</text>
</comment>